<organism evidence="9">
    <name type="scientific">Amphora coffeiformis</name>
    <dbReference type="NCBI Taxonomy" id="265554"/>
    <lineage>
        <taxon>Eukaryota</taxon>
        <taxon>Sar</taxon>
        <taxon>Stramenopiles</taxon>
        <taxon>Ochrophyta</taxon>
        <taxon>Bacillariophyta</taxon>
        <taxon>Bacillariophyceae</taxon>
        <taxon>Bacillariophycidae</taxon>
        <taxon>Thalassiophysales</taxon>
        <taxon>Catenulaceae</taxon>
        <taxon>Amphora</taxon>
    </lineage>
</organism>
<sequence length="304" mass="33739">MQIRLLLLLSFFTTAPSALCHAFAPARGGIGRAVTPPQELLRSTSSALHVPSSSPSDNDSNSTPIPVLSRMTSGMADRIVDKVTTSKRSNNASQQQQVQKQPVVPTTTRRKNPYVNFARKYPFLNNVLIATLKTGAADLLAQTVIARRPLTQLDLPRSLLFMLFGAIYSGGFQWLYQVRIFKKLFDVDKFTNKPWSQKLHDKAGLQSLGAQTALDLGVLTVAYLPAFYIFKASVFSGSLNPTLWMQTGLSHYGAHLGKDWLDLVRVWLPADLICFSVPMYLRLPVRHVVSFAWTAYLSFARGGH</sequence>
<evidence type="ECO:0000256" key="3">
    <source>
        <dbReference type="ARBA" id="ARBA00022692"/>
    </source>
</evidence>
<dbReference type="GO" id="GO:0005737">
    <property type="term" value="C:cytoplasm"/>
    <property type="evidence" value="ECO:0007669"/>
    <property type="project" value="TreeGrafter"/>
</dbReference>
<dbReference type="PANTHER" id="PTHR11266">
    <property type="entry name" value="PEROXISOMAL MEMBRANE PROTEIN 2, PXMP2 MPV17"/>
    <property type="match status" value="1"/>
</dbReference>
<evidence type="ECO:0000256" key="1">
    <source>
        <dbReference type="ARBA" id="ARBA00004141"/>
    </source>
</evidence>
<proteinExistence type="inferred from homology"/>
<keyword evidence="5" id="KW-0472">Membrane</keyword>
<evidence type="ECO:0000256" key="5">
    <source>
        <dbReference type="ARBA" id="ARBA00023136"/>
    </source>
</evidence>
<accession>A0A7S3L8I4</accession>
<dbReference type="InterPro" id="IPR007248">
    <property type="entry name" value="Mpv17_PMP22"/>
</dbReference>
<gene>
    <name evidence="9" type="ORF">ACOF00016_LOCUS8132</name>
</gene>
<dbReference type="AlphaFoldDB" id="A0A7S3L8I4"/>
<dbReference type="EMBL" id="HBIM01009646">
    <property type="protein sequence ID" value="CAE0410681.1"/>
    <property type="molecule type" value="Transcribed_RNA"/>
</dbReference>
<keyword evidence="4" id="KW-1133">Transmembrane helix</keyword>
<comment type="subcellular location">
    <subcellularLocation>
        <location evidence="1">Membrane</location>
        <topology evidence="1">Multi-pass membrane protein</topology>
    </subcellularLocation>
</comment>
<name>A0A7S3L8I4_9STRA</name>
<evidence type="ECO:0000256" key="2">
    <source>
        <dbReference type="ARBA" id="ARBA00006824"/>
    </source>
</evidence>
<evidence type="ECO:0000256" key="8">
    <source>
        <dbReference type="SAM" id="SignalP"/>
    </source>
</evidence>
<feature type="chain" id="PRO_5030516038" evidence="8">
    <location>
        <begin position="21"/>
        <end position="304"/>
    </location>
</feature>
<keyword evidence="3" id="KW-0812">Transmembrane</keyword>
<evidence type="ECO:0000313" key="9">
    <source>
        <dbReference type="EMBL" id="CAE0410681.1"/>
    </source>
</evidence>
<keyword evidence="8" id="KW-0732">Signal</keyword>
<feature type="compositionally biased region" description="Low complexity" evidence="7">
    <location>
        <begin position="94"/>
        <end position="106"/>
    </location>
</feature>
<dbReference type="GO" id="GO:0016020">
    <property type="term" value="C:membrane"/>
    <property type="evidence" value="ECO:0007669"/>
    <property type="project" value="UniProtKB-SubCell"/>
</dbReference>
<feature type="compositionally biased region" description="Low complexity" evidence="7">
    <location>
        <begin position="43"/>
        <end position="62"/>
    </location>
</feature>
<protein>
    <submittedName>
        <fullName evidence="9">Uncharacterized protein</fullName>
    </submittedName>
</protein>
<feature type="region of interest" description="Disordered" evidence="7">
    <location>
        <begin position="41"/>
        <end position="68"/>
    </location>
</feature>
<evidence type="ECO:0000256" key="6">
    <source>
        <dbReference type="RuleBase" id="RU363053"/>
    </source>
</evidence>
<evidence type="ECO:0000256" key="4">
    <source>
        <dbReference type="ARBA" id="ARBA00022989"/>
    </source>
</evidence>
<evidence type="ECO:0000256" key="7">
    <source>
        <dbReference type="SAM" id="MobiDB-lite"/>
    </source>
</evidence>
<feature type="region of interest" description="Disordered" evidence="7">
    <location>
        <begin position="85"/>
        <end position="106"/>
    </location>
</feature>
<dbReference type="PANTHER" id="PTHR11266:SF21">
    <property type="entry name" value="ACT DOMAIN-CONTAINING PROTEIN"/>
    <property type="match status" value="1"/>
</dbReference>
<feature type="signal peptide" evidence="8">
    <location>
        <begin position="1"/>
        <end position="20"/>
    </location>
</feature>
<reference evidence="9" key="1">
    <citation type="submission" date="2021-01" db="EMBL/GenBank/DDBJ databases">
        <authorList>
            <person name="Corre E."/>
            <person name="Pelletier E."/>
            <person name="Niang G."/>
            <person name="Scheremetjew M."/>
            <person name="Finn R."/>
            <person name="Kale V."/>
            <person name="Holt S."/>
            <person name="Cochrane G."/>
            <person name="Meng A."/>
            <person name="Brown T."/>
            <person name="Cohen L."/>
        </authorList>
    </citation>
    <scope>NUCLEOTIDE SEQUENCE</scope>
    <source>
        <strain evidence="9">CCMP127</strain>
    </source>
</reference>
<comment type="similarity">
    <text evidence="2 6">Belongs to the peroxisomal membrane protein PXMP2/4 family.</text>
</comment>